<dbReference type="EMBL" id="JACXVP010000003">
    <property type="protein sequence ID" value="KAG5618719.1"/>
    <property type="molecule type" value="Genomic_DNA"/>
</dbReference>
<organism evidence="1 2">
    <name type="scientific">Solanum commersonii</name>
    <name type="common">Commerson's wild potato</name>
    <name type="synonym">Commerson's nightshade</name>
    <dbReference type="NCBI Taxonomy" id="4109"/>
    <lineage>
        <taxon>Eukaryota</taxon>
        <taxon>Viridiplantae</taxon>
        <taxon>Streptophyta</taxon>
        <taxon>Embryophyta</taxon>
        <taxon>Tracheophyta</taxon>
        <taxon>Spermatophyta</taxon>
        <taxon>Magnoliopsida</taxon>
        <taxon>eudicotyledons</taxon>
        <taxon>Gunneridae</taxon>
        <taxon>Pentapetalae</taxon>
        <taxon>asterids</taxon>
        <taxon>lamiids</taxon>
        <taxon>Solanales</taxon>
        <taxon>Solanaceae</taxon>
        <taxon>Solanoideae</taxon>
        <taxon>Solaneae</taxon>
        <taxon>Solanum</taxon>
    </lineage>
</organism>
<evidence type="ECO:0000313" key="2">
    <source>
        <dbReference type="Proteomes" id="UP000824120"/>
    </source>
</evidence>
<keyword evidence="2" id="KW-1185">Reference proteome</keyword>
<proteinExistence type="predicted"/>
<accession>A0A9J6A3P0</accession>
<gene>
    <name evidence="1" type="ORF">H5410_018543</name>
</gene>
<evidence type="ECO:0008006" key="3">
    <source>
        <dbReference type="Google" id="ProtNLM"/>
    </source>
</evidence>
<reference evidence="1 2" key="1">
    <citation type="submission" date="2020-09" db="EMBL/GenBank/DDBJ databases">
        <title>De no assembly of potato wild relative species, Solanum commersonii.</title>
        <authorList>
            <person name="Cho K."/>
        </authorList>
    </citation>
    <scope>NUCLEOTIDE SEQUENCE [LARGE SCALE GENOMIC DNA]</scope>
    <source>
        <strain evidence="1">LZ3.2</strain>
        <tissue evidence="1">Leaf</tissue>
    </source>
</reference>
<name>A0A9J6A3P0_SOLCO</name>
<comment type="caution">
    <text evidence="1">The sequence shown here is derived from an EMBL/GenBank/DDBJ whole genome shotgun (WGS) entry which is preliminary data.</text>
</comment>
<evidence type="ECO:0000313" key="1">
    <source>
        <dbReference type="EMBL" id="KAG5618719.1"/>
    </source>
</evidence>
<protein>
    <recommendedName>
        <fullName evidence="3">MADS-box domain-containing protein</fullName>
    </recommendedName>
</protein>
<dbReference type="AlphaFoldDB" id="A0A9J6A3P0"/>
<sequence>MKTEATFKMEMANLVKKSRKHSSITGEQAVILAYSPNGKQFFYDSSKNSHKIDRSLLQKVKKVVAAKDDLKAVNAKDDLKAYADN</sequence>
<dbReference type="Proteomes" id="UP000824120">
    <property type="component" value="Chromosome 3"/>
</dbReference>